<evidence type="ECO:0000313" key="3">
    <source>
        <dbReference type="Proteomes" id="UP000052978"/>
    </source>
</evidence>
<dbReference type="AlphaFoldDB" id="S7MZH5"/>
<name>S7MZH5_MYOBR</name>
<feature type="compositionally biased region" description="Basic residues" evidence="1">
    <location>
        <begin position="81"/>
        <end position="91"/>
    </location>
</feature>
<feature type="region of interest" description="Disordered" evidence="1">
    <location>
        <begin position="134"/>
        <end position="153"/>
    </location>
</feature>
<keyword evidence="3" id="KW-1185">Reference proteome</keyword>
<accession>S7MZH5</accession>
<gene>
    <name evidence="2" type="ORF">D623_10002357</name>
</gene>
<feature type="region of interest" description="Disordered" evidence="1">
    <location>
        <begin position="72"/>
        <end position="98"/>
    </location>
</feature>
<proteinExistence type="predicted"/>
<protein>
    <submittedName>
        <fullName evidence="2">Uncharacterized protein</fullName>
    </submittedName>
</protein>
<dbReference type="Proteomes" id="UP000052978">
    <property type="component" value="Unassembled WGS sequence"/>
</dbReference>
<dbReference type="EMBL" id="KE162909">
    <property type="protein sequence ID" value="EPQ10006.1"/>
    <property type="molecule type" value="Genomic_DNA"/>
</dbReference>
<organism evidence="2 3">
    <name type="scientific">Myotis brandtii</name>
    <name type="common">Brandt's bat</name>
    <dbReference type="NCBI Taxonomy" id="109478"/>
    <lineage>
        <taxon>Eukaryota</taxon>
        <taxon>Metazoa</taxon>
        <taxon>Chordata</taxon>
        <taxon>Craniata</taxon>
        <taxon>Vertebrata</taxon>
        <taxon>Euteleostomi</taxon>
        <taxon>Mammalia</taxon>
        <taxon>Eutheria</taxon>
        <taxon>Laurasiatheria</taxon>
        <taxon>Chiroptera</taxon>
        <taxon>Yangochiroptera</taxon>
        <taxon>Vespertilionidae</taxon>
        <taxon>Myotis</taxon>
    </lineage>
</organism>
<sequence length="169" mass="18458">MESLETFSPEEVAGGNLEIVIQVTEPEPELEPEPSGFGGEALDTCSIGGREYQVSASLQGKEEAINIVEDNEEEVKENVRSRRRRKQRKRPGGPAAPAYLFGAIHQGPLGSQISGNFINRVTSPIWQPQSWRKQEAWVAPGNRGSQASCPPWPALSSTQGYKVSIIEGK</sequence>
<evidence type="ECO:0000256" key="1">
    <source>
        <dbReference type="SAM" id="MobiDB-lite"/>
    </source>
</evidence>
<reference evidence="2 3" key="1">
    <citation type="journal article" date="2013" name="Nat. Commun.">
        <title>Genome analysis reveals insights into physiology and longevity of the Brandt's bat Myotis brandtii.</title>
        <authorList>
            <person name="Seim I."/>
            <person name="Fang X."/>
            <person name="Xiong Z."/>
            <person name="Lobanov A.V."/>
            <person name="Huang Z."/>
            <person name="Ma S."/>
            <person name="Feng Y."/>
            <person name="Turanov A.A."/>
            <person name="Zhu Y."/>
            <person name="Lenz T.L."/>
            <person name="Gerashchenko M.V."/>
            <person name="Fan D."/>
            <person name="Hee Yim S."/>
            <person name="Yao X."/>
            <person name="Jordan D."/>
            <person name="Xiong Y."/>
            <person name="Ma Y."/>
            <person name="Lyapunov A.N."/>
            <person name="Chen G."/>
            <person name="Kulakova O.I."/>
            <person name="Sun Y."/>
            <person name="Lee S.G."/>
            <person name="Bronson R.T."/>
            <person name="Moskalev A.A."/>
            <person name="Sunyaev S.R."/>
            <person name="Zhang G."/>
            <person name="Krogh A."/>
            <person name="Wang J."/>
            <person name="Gladyshev V.N."/>
        </authorList>
    </citation>
    <scope>NUCLEOTIDE SEQUENCE [LARGE SCALE GENOMIC DNA]</scope>
</reference>
<evidence type="ECO:0000313" key="2">
    <source>
        <dbReference type="EMBL" id="EPQ10006.1"/>
    </source>
</evidence>